<evidence type="ECO:0000313" key="3">
    <source>
        <dbReference type="Proteomes" id="UP000593564"/>
    </source>
</evidence>
<dbReference type="Proteomes" id="UP000593564">
    <property type="component" value="Unassembled WGS sequence"/>
</dbReference>
<reference evidence="2 3" key="2">
    <citation type="submission" date="2020-07" db="EMBL/GenBank/DDBJ databases">
        <title>Genome assembly of wild tea tree DASZ reveals pedigree and selection history of tea varieties.</title>
        <authorList>
            <person name="Zhang W."/>
        </authorList>
    </citation>
    <scope>NUCLEOTIDE SEQUENCE [LARGE SCALE GENOMIC DNA]</scope>
    <source>
        <strain evidence="3">cv. G240</strain>
        <tissue evidence="2">Leaf</tissue>
    </source>
</reference>
<reference evidence="3" key="1">
    <citation type="journal article" date="2020" name="Nat. Commun.">
        <title>Genome assembly of wild tea tree DASZ reveals pedigree and selection history of tea varieties.</title>
        <authorList>
            <person name="Zhang W."/>
            <person name="Zhang Y."/>
            <person name="Qiu H."/>
            <person name="Guo Y."/>
            <person name="Wan H."/>
            <person name="Zhang X."/>
            <person name="Scossa F."/>
            <person name="Alseekh S."/>
            <person name="Zhang Q."/>
            <person name="Wang P."/>
            <person name="Xu L."/>
            <person name="Schmidt M.H."/>
            <person name="Jia X."/>
            <person name="Li D."/>
            <person name="Zhu A."/>
            <person name="Guo F."/>
            <person name="Chen W."/>
            <person name="Ni D."/>
            <person name="Usadel B."/>
            <person name="Fernie A.R."/>
            <person name="Wen W."/>
        </authorList>
    </citation>
    <scope>NUCLEOTIDE SEQUENCE [LARGE SCALE GENOMIC DNA]</scope>
    <source>
        <strain evidence="3">cv. G240</strain>
    </source>
</reference>
<protein>
    <submittedName>
        <fullName evidence="2">Uncharacterized protein</fullName>
    </submittedName>
</protein>
<proteinExistence type="predicted"/>
<dbReference type="PANTHER" id="PTHR48057:SF30">
    <property type="entry name" value="DNA-DAMAGE-REPAIR_TOLERATION DRT100-LIKE PROTEIN"/>
    <property type="match status" value="1"/>
</dbReference>
<evidence type="ECO:0000313" key="2">
    <source>
        <dbReference type="EMBL" id="KAF5949372.1"/>
    </source>
</evidence>
<feature type="region of interest" description="Disordered" evidence="1">
    <location>
        <begin position="264"/>
        <end position="286"/>
    </location>
</feature>
<dbReference type="PROSITE" id="PS51450">
    <property type="entry name" value="LRR"/>
    <property type="match status" value="1"/>
</dbReference>
<dbReference type="InterPro" id="IPR052595">
    <property type="entry name" value="LRRC69/RLP"/>
</dbReference>
<dbReference type="SUPFAM" id="SSF52047">
    <property type="entry name" value="RNI-like"/>
    <property type="match status" value="1"/>
</dbReference>
<organism evidence="2 3">
    <name type="scientific">Camellia sinensis</name>
    <name type="common">Tea plant</name>
    <name type="synonym">Thea sinensis</name>
    <dbReference type="NCBI Taxonomy" id="4442"/>
    <lineage>
        <taxon>Eukaryota</taxon>
        <taxon>Viridiplantae</taxon>
        <taxon>Streptophyta</taxon>
        <taxon>Embryophyta</taxon>
        <taxon>Tracheophyta</taxon>
        <taxon>Spermatophyta</taxon>
        <taxon>Magnoliopsida</taxon>
        <taxon>eudicotyledons</taxon>
        <taxon>Gunneridae</taxon>
        <taxon>Pentapetalae</taxon>
        <taxon>asterids</taxon>
        <taxon>Ericales</taxon>
        <taxon>Theaceae</taxon>
        <taxon>Camellia</taxon>
    </lineage>
</organism>
<dbReference type="AlphaFoldDB" id="A0A7J7H8U5"/>
<dbReference type="PANTHER" id="PTHR48057">
    <property type="entry name" value="LEUCINE-RICH REPEAT SERINE/THREONINE-PROTEIN KINASE 1"/>
    <property type="match status" value="1"/>
</dbReference>
<accession>A0A7J7H8U5</accession>
<gene>
    <name evidence="2" type="ORF">HYC85_011365</name>
</gene>
<dbReference type="Gene3D" id="3.80.10.10">
    <property type="entry name" value="Ribonuclease Inhibitor"/>
    <property type="match status" value="1"/>
</dbReference>
<keyword evidence="3" id="KW-1185">Reference proteome</keyword>
<comment type="caution">
    <text evidence="2">The sequence shown here is derived from an EMBL/GenBank/DDBJ whole genome shotgun (WGS) entry which is preliminary data.</text>
</comment>
<dbReference type="InterPro" id="IPR032675">
    <property type="entry name" value="LRR_dom_sf"/>
</dbReference>
<dbReference type="EMBL" id="JACBKZ010000005">
    <property type="protein sequence ID" value="KAF5949372.1"/>
    <property type="molecule type" value="Genomic_DNA"/>
</dbReference>
<dbReference type="InterPro" id="IPR001611">
    <property type="entry name" value="Leu-rich_rpt"/>
</dbReference>
<sequence>MAVVRPHFLCVASEANLEESSEQRNQVCRDYASEEESFFCFRVRDILQPLKRCMEGRDAISSRKVSFAMHSNKGVQALCTKLHSGNLYRPVEVVLAEGLTVKHQYGRTSETEPNIRDCSTDNGRIGPNHKLDGLDLRGNSFNNYIIPSLGVFSLLKILCLRENNLNGSIDIDIREFCNMNLKELDLSANSIEDIKVCMNGGDLKRKLIFAGFELLSALGKLELLRLDSNSFNNNILQSLGVLSSLKTLSLSSNSFNESIDIGDLDQRPMEEGDGNHDNSTGGIGLGSEDRRARVVVEGGELSTAVTTTVTQKGGAAVATV</sequence>
<evidence type="ECO:0000256" key="1">
    <source>
        <dbReference type="SAM" id="MobiDB-lite"/>
    </source>
</evidence>
<feature type="compositionally biased region" description="Basic and acidic residues" evidence="1">
    <location>
        <begin position="264"/>
        <end position="276"/>
    </location>
</feature>
<name>A0A7J7H8U5_CAMSI</name>